<proteinExistence type="predicted"/>
<evidence type="ECO:0000256" key="4">
    <source>
        <dbReference type="SAM" id="MobiDB-lite"/>
    </source>
</evidence>
<dbReference type="EMBL" id="CADCTP010000449">
    <property type="protein sequence ID" value="CAA9293524.1"/>
    <property type="molecule type" value="Genomic_DNA"/>
</dbReference>
<sequence>MLAFQLAPADFLGGSAADLATAALDLAADWPESAAAGDRGVRTVPVGPDDAVLVRAGGVAHLGVLRGRFLVAEPGGAATLVGPGELLPAAAAGLAARPVPSTPEGRLAVLHSGPAPAVGPAGPDAAPSLPAGDLAPDYYHGYADRYEEVYRRGGLYWEPPTPNEVLLAVLADRGITGGRVIDLGCGEGRDSVHLAGHGFDVLGVDVSPAALGLARSRAAAQGVPARFLERDVTTLRGIPDGAFDLAINMGCLHMMPDPVSRSRHLRRVREVLRPGGVFVLAHCREKWLHGFWSVPDADAVGTVRPGDVIDRRIRTAGGTATIPLEVVPYAEASEDALTAECARAGFHPVDVGLVDAEAFGNTAVLVLEKPACD</sequence>
<evidence type="ECO:0000313" key="6">
    <source>
        <dbReference type="EMBL" id="CAA9293524.1"/>
    </source>
</evidence>
<feature type="compositionally biased region" description="Low complexity" evidence="4">
    <location>
        <begin position="113"/>
        <end position="127"/>
    </location>
</feature>
<dbReference type="InterPro" id="IPR029063">
    <property type="entry name" value="SAM-dependent_MTases_sf"/>
</dbReference>
<keyword evidence="1" id="KW-0489">Methyltransferase</keyword>
<reference evidence="6" key="1">
    <citation type="submission" date="2020-02" db="EMBL/GenBank/DDBJ databases">
        <authorList>
            <person name="Meier V. D."/>
        </authorList>
    </citation>
    <scope>NUCLEOTIDE SEQUENCE</scope>
    <source>
        <strain evidence="6">AVDCRST_MAG41</strain>
    </source>
</reference>
<feature type="domain" description="Methyltransferase" evidence="5">
    <location>
        <begin position="180"/>
        <end position="276"/>
    </location>
</feature>
<dbReference type="Pfam" id="PF13649">
    <property type="entry name" value="Methyltransf_25"/>
    <property type="match status" value="1"/>
</dbReference>
<name>A0A6J4K273_9ACTN</name>
<protein>
    <recommendedName>
        <fullName evidence="5">Methyltransferase domain-containing protein</fullName>
    </recommendedName>
</protein>
<dbReference type="SUPFAM" id="SSF53335">
    <property type="entry name" value="S-adenosyl-L-methionine-dependent methyltransferases"/>
    <property type="match status" value="1"/>
</dbReference>
<dbReference type="AlphaFoldDB" id="A0A6J4K273"/>
<evidence type="ECO:0000256" key="2">
    <source>
        <dbReference type="ARBA" id="ARBA00022679"/>
    </source>
</evidence>
<accession>A0A6J4K273</accession>
<keyword evidence="3" id="KW-0949">S-adenosyl-L-methionine</keyword>
<evidence type="ECO:0000259" key="5">
    <source>
        <dbReference type="Pfam" id="PF13649"/>
    </source>
</evidence>
<dbReference type="Gene3D" id="3.40.50.150">
    <property type="entry name" value="Vaccinia Virus protein VP39"/>
    <property type="match status" value="1"/>
</dbReference>
<dbReference type="PANTHER" id="PTHR43464">
    <property type="entry name" value="METHYLTRANSFERASE"/>
    <property type="match status" value="1"/>
</dbReference>
<feature type="region of interest" description="Disordered" evidence="4">
    <location>
        <begin position="105"/>
        <end position="129"/>
    </location>
</feature>
<gene>
    <name evidence="6" type="ORF">AVDCRST_MAG41-4637</name>
</gene>
<dbReference type="CDD" id="cd02440">
    <property type="entry name" value="AdoMet_MTases"/>
    <property type="match status" value="1"/>
</dbReference>
<keyword evidence="2" id="KW-0808">Transferase</keyword>
<evidence type="ECO:0000256" key="1">
    <source>
        <dbReference type="ARBA" id="ARBA00022603"/>
    </source>
</evidence>
<evidence type="ECO:0000256" key="3">
    <source>
        <dbReference type="ARBA" id="ARBA00022691"/>
    </source>
</evidence>
<dbReference type="PANTHER" id="PTHR43464:SF19">
    <property type="entry name" value="UBIQUINONE BIOSYNTHESIS O-METHYLTRANSFERASE, MITOCHONDRIAL"/>
    <property type="match status" value="1"/>
</dbReference>
<dbReference type="GO" id="GO:0032259">
    <property type="term" value="P:methylation"/>
    <property type="evidence" value="ECO:0007669"/>
    <property type="project" value="UniProtKB-KW"/>
</dbReference>
<organism evidence="6">
    <name type="scientific">uncultured Mycobacteriales bacterium</name>
    <dbReference type="NCBI Taxonomy" id="581187"/>
    <lineage>
        <taxon>Bacteria</taxon>
        <taxon>Bacillati</taxon>
        <taxon>Actinomycetota</taxon>
        <taxon>Actinomycetes</taxon>
        <taxon>Mycobacteriales</taxon>
        <taxon>environmental samples</taxon>
    </lineage>
</organism>
<dbReference type="InterPro" id="IPR041698">
    <property type="entry name" value="Methyltransf_25"/>
</dbReference>
<dbReference type="GO" id="GO:0008168">
    <property type="term" value="F:methyltransferase activity"/>
    <property type="evidence" value="ECO:0007669"/>
    <property type="project" value="UniProtKB-KW"/>
</dbReference>